<evidence type="ECO:0000256" key="6">
    <source>
        <dbReference type="ARBA" id="ARBA00022553"/>
    </source>
</evidence>
<dbReference type="GO" id="GO:0000155">
    <property type="term" value="F:phosphorelay sensor kinase activity"/>
    <property type="evidence" value="ECO:0007669"/>
    <property type="project" value="InterPro"/>
</dbReference>
<dbReference type="GO" id="GO:0005886">
    <property type="term" value="C:plasma membrane"/>
    <property type="evidence" value="ECO:0007669"/>
    <property type="project" value="UniProtKB-SubCell"/>
</dbReference>
<dbReference type="STRING" id="333140.AWW68_07000"/>
<dbReference type="EC" id="2.7.13.3" evidence="4"/>
<protein>
    <recommendedName>
        <fullName evidence="4">histidine kinase</fullName>
        <ecNumber evidence="4">2.7.13.3</ecNumber>
    </recommendedName>
</protein>
<keyword evidence="11" id="KW-0902">Two-component regulatory system</keyword>
<keyword evidence="6" id="KW-0597">Phosphoprotein</keyword>
<evidence type="ECO:0000256" key="11">
    <source>
        <dbReference type="ARBA" id="ARBA00023012"/>
    </source>
</evidence>
<dbReference type="InterPro" id="IPR050351">
    <property type="entry name" value="BphY/WalK/GraS-like"/>
</dbReference>
<dbReference type="InterPro" id="IPR004358">
    <property type="entry name" value="Sig_transdc_His_kin-like_C"/>
</dbReference>
<evidence type="ECO:0000256" key="5">
    <source>
        <dbReference type="ARBA" id="ARBA00022475"/>
    </source>
</evidence>
<dbReference type="GO" id="GO:0045121">
    <property type="term" value="C:membrane raft"/>
    <property type="evidence" value="ECO:0007669"/>
    <property type="project" value="UniProtKB-SubCell"/>
</dbReference>
<dbReference type="GO" id="GO:0005524">
    <property type="term" value="F:ATP binding"/>
    <property type="evidence" value="ECO:0007669"/>
    <property type="project" value="UniProtKB-KW"/>
</dbReference>
<evidence type="ECO:0000256" key="9">
    <source>
        <dbReference type="ARBA" id="ARBA00022777"/>
    </source>
</evidence>
<keyword evidence="5" id="KW-1003">Cell membrane</keyword>
<dbReference type="PANTHER" id="PTHR45453:SF1">
    <property type="entry name" value="PHOSPHATE REGULON SENSOR PROTEIN PHOR"/>
    <property type="match status" value="1"/>
</dbReference>
<dbReference type="CDD" id="cd00082">
    <property type="entry name" value="HisKA"/>
    <property type="match status" value="1"/>
</dbReference>
<keyword evidence="12 13" id="KW-0472">Membrane</keyword>
<comment type="subcellular location">
    <subcellularLocation>
        <location evidence="2">Cell membrane</location>
    </subcellularLocation>
    <subcellularLocation>
        <location evidence="3">Membrane raft</location>
        <topology evidence="3">Multi-pass membrane protein</topology>
    </subcellularLocation>
</comment>
<dbReference type="Pfam" id="PF02518">
    <property type="entry name" value="HATPase_c"/>
    <property type="match status" value="1"/>
</dbReference>
<dbReference type="InterPro" id="IPR003661">
    <property type="entry name" value="HisK_dim/P_dom"/>
</dbReference>
<dbReference type="PANTHER" id="PTHR45453">
    <property type="entry name" value="PHOSPHATE REGULON SENSOR PROTEIN PHOR"/>
    <property type="match status" value="1"/>
</dbReference>
<keyword evidence="10" id="KW-0067">ATP-binding</keyword>
<dbReference type="SMART" id="SM00388">
    <property type="entry name" value="HisKA"/>
    <property type="match status" value="1"/>
</dbReference>
<evidence type="ECO:0000256" key="1">
    <source>
        <dbReference type="ARBA" id="ARBA00000085"/>
    </source>
</evidence>
<name>A0A150XA32_9BACT</name>
<dbReference type="SUPFAM" id="SSF47384">
    <property type="entry name" value="Homodimeric domain of signal transducing histidine kinase"/>
    <property type="match status" value="1"/>
</dbReference>
<evidence type="ECO:0000313" key="15">
    <source>
        <dbReference type="EMBL" id="KYG75578.1"/>
    </source>
</evidence>
<dbReference type="OrthoDB" id="9813151at2"/>
<feature type="transmembrane region" description="Helical" evidence="13">
    <location>
        <begin position="34"/>
        <end position="54"/>
    </location>
</feature>
<evidence type="ECO:0000259" key="14">
    <source>
        <dbReference type="PROSITE" id="PS50109"/>
    </source>
</evidence>
<dbReference type="CDD" id="cd00075">
    <property type="entry name" value="HATPase"/>
    <property type="match status" value="1"/>
</dbReference>
<keyword evidence="13" id="KW-0812">Transmembrane</keyword>
<evidence type="ECO:0000256" key="12">
    <source>
        <dbReference type="ARBA" id="ARBA00023136"/>
    </source>
</evidence>
<dbReference type="GO" id="GO:0004721">
    <property type="term" value="F:phosphoprotein phosphatase activity"/>
    <property type="evidence" value="ECO:0007669"/>
    <property type="project" value="TreeGrafter"/>
</dbReference>
<dbReference type="Gene3D" id="1.10.287.130">
    <property type="match status" value="1"/>
</dbReference>
<dbReference type="GO" id="GO:0016036">
    <property type="term" value="P:cellular response to phosphate starvation"/>
    <property type="evidence" value="ECO:0007669"/>
    <property type="project" value="TreeGrafter"/>
</dbReference>
<dbReference type="SUPFAM" id="SSF55874">
    <property type="entry name" value="ATPase domain of HSP90 chaperone/DNA topoisomerase II/histidine kinase"/>
    <property type="match status" value="1"/>
</dbReference>
<dbReference type="PRINTS" id="PR00344">
    <property type="entry name" value="BCTRLSENSOR"/>
</dbReference>
<dbReference type="Proteomes" id="UP000075606">
    <property type="component" value="Unassembled WGS sequence"/>
</dbReference>
<dbReference type="FunFam" id="1.10.287.130:FF:000001">
    <property type="entry name" value="Two-component sensor histidine kinase"/>
    <property type="match status" value="1"/>
</dbReference>
<dbReference type="Gene3D" id="3.30.565.10">
    <property type="entry name" value="Histidine kinase-like ATPase, C-terminal domain"/>
    <property type="match status" value="1"/>
</dbReference>
<dbReference type="InterPro" id="IPR036890">
    <property type="entry name" value="HATPase_C_sf"/>
</dbReference>
<evidence type="ECO:0000256" key="3">
    <source>
        <dbReference type="ARBA" id="ARBA00004314"/>
    </source>
</evidence>
<comment type="caution">
    <text evidence="15">The sequence shown here is derived from an EMBL/GenBank/DDBJ whole genome shotgun (WGS) entry which is preliminary data.</text>
</comment>
<evidence type="ECO:0000313" key="16">
    <source>
        <dbReference type="Proteomes" id="UP000075606"/>
    </source>
</evidence>
<accession>A0A150XA32</accession>
<feature type="domain" description="Histidine kinase" evidence="14">
    <location>
        <begin position="126"/>
        <end position="344"/>
    </location>
</feature>
<reference evidence="15 16" key="1">
    <citation type="submission" date="2016-01" db="EMBL/GenBank/DDBJ databases">
        <title>Genome sequencing of Roseivirga spongicola UST030701-084.</title>
        <authorList>
            <person name="Selvaratnam C."/>
            <person name="Thevarajoo S."/>
            <person name="Goh K.M."/>
            <person name="Ee R."/>
            <person name="Chan K.-G."/>
            <person name="Chong C.S."/>
        </authorList>
    </citation>
    <scope>NUCLEOTIDE SEQUENCE [LARGE SCALE GENOMIC DNA]</scope>
    <source>
        <strain evidence="15 16">UST030701-084</strain>
    </source>
</reference>
<keyword evidence="8" id="KW-0547">Nucleotide-binding</keyword>
<dbReference type="InterPro" id="IPR036097">
    <property type="entry name" value="HisK_dim/P_sf"/>
</dbReference>
<keyword evidence="16" id="KW-1185">Reference proteome</keyword>
<keyword evidence="7" id="KW-0808">Transferase</keyword>
<dbReference type="InterPro" id="IPR005467">
    <property type="entry name" value="His_kinase_dom"/>
</dbReference>
<dbReference type="InterPro" id="IPR003594">
    <property type="entry name" value="HATPase_dom"/>
</dbReference>
<sequence length="368" mass="41804">MYFKSRVVALVLAALVAIVTTAFLSLLPDSTPTVMLVAGLLSFAVTYLLVYVTFEFLVMKEIGEIYNVLNKMRKKDFSFIEEYDNGNSNHPLKRINQEIYKYGINRHREIEDLKKLEAFRREFLADVSHELKTPVFAAQGFVHTLLDGAIDDKKIRKKFLKRAAKSLDNLDSLIQDLLTLSQIETGEIKMHFEHFNIVSIAEEVIDQMESKAEDKNLTVRFDSAYETPIFVHADADRIYRVLTNLVSNAIKYTLEGGVQIGFEVKSEKVLVYVKDTGVGIPPEHLTRIFERFFRVEKSRSKEMGGTGLGLAIVKHILEAHNTKVSVISTVGKGSTFSFKLPIGQSAEEMEEELEEERLELESLGEDNR</sequence>
<dbReference type="SMART" id="SM00387">
    <property type="entry name" value="HATPase_c"/>
    <property type="match status" value="1"/>
</dbReference>
<proteinExistence type="predicted"/>
<evidence type="ECO:0000256" key="13">
    <source>
        <dbReference type="SAM" id="Phobius"/>
    </source>
</evidence>
<evidence type="ECO:0000256" key="8">
    <source>
        <dbReference type="ARBA" id="ARBA00022741"/>
    </source>
</evidence>
<evidence type="ECO:0000256" key="10">
    <source>
        <dbReference type="ARBA" id="ARBA00022840"/>
    </source>
</evidence>
<evidence type="ECO:0000256" key="7">
    <source>
        <dbReference type="ARBA" id="ARBA00022679"/>
    </source>
</evidence>
<gene>
    <name evidence="15" type="ORF">AWW68_07000</name>
</gene>
<comment type="catalytic activity">
    <reaction evidence="1">
        <text>ATP + protein L-histidine = ADP + protein N-phospho-L-histidine.</text>
        <dbReference type="EC" id="2.7.13.3"/>
    </reaction>
</comment>
<dbReference type="Pfam" id="PF00512">
    <property type="entry name" value="HisKA"/>
    <property type="match status" value="1"/>
</dbReference>
<organism evidence="15 16">
    <name type="scientific">Roseivirga spongicola</name>
    <dbReference type="NCBI Taxonomy" id="333140"/>
    <lineage>
        <taxon>Bacteria</taxon>
        <taxon>Pseudomonadati</taxon>
        <taxon>Bacteroidota</taxon>
        <taxon>Cytophagia</taxon>
        <taxon>Cytophagales</taxon>
        <taxon>Roseivirgaceae</taxon>
        <taxon>Roseivirga</taxon>
    </lineage>
</organism>
<dbReference type="PROSITE" id="PS50109">
    <property type="entry name" value="HIS_KIN"/>
    <property type="match status" value="1"/>
</dbReference>
<dbReference type="EMBL" id="LRPC01000012">
    <property type="protein sequence ID" value="KYG75578.1"/>
    <property type="molecule type" value="Genomic_DNA"/>
</dbReference>
<evidence type="ECO:0000256" key="4">
    <source>
        <dbReference type="ARBA" id="ARBA00012438"/>
    </source>
</evidence>
<evidence type="ECO:0000256" key="2">
    <source>
        <dbReference type="ARBA" id="ARBA00004236"/>
    </source>
</evidence>
<keyword evidence="13" id="KW-1133">Transmembrane helix</keyword>
<dbReference type="AlphaFoldDB" id="A0A150XA32"/>
<dbReference type="RefSeq" id="WP_068219075.1">
    <property type="nucleotide sequence ID" value="NZ_CP139724.1"/>
</dbReference>
<dbReference type="FunFam" id="3.30.565.10:FF:000023">
    <property type="entry name" value="PAS domain-containing sensor histidine kinase"/>
    <property type="match status" value="1"/>
</dbReference>
<keyword evidence="9" id="KW-0418">Kinase</keyword>